<dbReference type="Proteomes" id="UP000186385">
    <property type="component" value="Unassembled WGS sequence"/>
</dbReference>
<evidence type="ECO:0000313" key="4">
    <source>
        <dbReference type="Proteomes" id="UP000215545"/>
    </source>
</evidence>
<dbReference type="EMBL" id="FTLX01000004">
    <property type="protein sequence ID" value="SIQ90211.1"/>
    <property type="molecule type" value="Genomic_DNA"/>
</dbReference>
<dbReference type="AlphaFoldDB" id="A0A1N6WJF4"/>
<protein>
    <submittedName>
        <fullName evidence="2">Uncharacterized protein</fullName>
    </submittedName>
</protein>
<organism evidence="2 3">
    <name type="scientific">Domibacillus enclensis</name>
    <dbReference type="NCBI Taxonomy" id="1017273"/>
    <lineage>
        <taxon>Bacteria</taxon>
        <taxon>Bacillati</taxon>
        <taxon>Bacillota</taxon>
        <taxon>Bacilli</taxon>
        <taxon>Bacillales</taxon>
        <taxon>Bacillaceae</taxon>
        <taxon>Domibacillus</taxon>
    </lineage>
</organism>
<evidence type="ECO:0000313" key="3">
    <source>
        <dbReference type="Proteomes" id="UP000186385"/>
    </source>
</evidence>
<dbReference type="OrthoDB" id="2973018at2"/>
<reference evidence="2 3" key="1">
    <citation type="submission" date="2017-01" db="EMBL/GenBank/DDBJ databases">
        <authorList>
            <person name="Mah S.A."/>
            <person name="Swanson W.J."/>
            <person name="Moy G.W."/>
            <person name="Vacquier V.D."/>
        </authorList>
    </citation>
    <scope>NUCLEOTIDE SEQUENCE [LARGE SCALE GENOMIC DNA]</scope>
    <source>
        <strain evidence="2 3">NIO-1016</strain>
    </source>
</reference>
<evidence type="ECO:0000313" key="1">
    <source>
        <dbReference type="EMBL" id="OXS77954.1"/>
    </source>
</evidence>
<sequence length="122" mass="13886">MPKPPMNDTISIYDPITGGPEYVEQPLVDDYGRPKVREPRKSKARVQPEVKMITTSDGETFESHLAIDVPPETFVQRGQEIKWTDRFGQEVKGRIGEIDETLNFSGTKVYFRTVYTGKAPPR</sequence>
<dbReference type="RefSeq" id="WP_045850516.1">
    <property type="nucleotide sequence ID" value="NZ_FTLX01000004.1"/>
</dbReference>
<gene>
    <name evidence="1" type="ORF">B1B05_10130</name>
    <name evidence="2" type="ORF">SAMN05443094_104187</name>
</gene>
<name>A0A1N6WJF4_9BACI</name>
<dbReference type="STRING" id="1017273.SAMN05443094_104187"/>
<dbReference type="EMBL" id="MWSK01000004">
    <property type="protein sequence ID" value="OXS77954.1"/>
    <property type="molecule type" value="Genomic_DNA"/>
</dbReference>
<evidence type="ECO:0000313" key="2">
    <source>
        <dbReference type="EMBL" id="SIQ90211.1"/>
    </source>
</evidence>
<dbReference type="Proteomes" id="UP000215545">
    <property type="component" value="Unassembled WGS sequence"/>
</dbReference>
<accession>A0A1N6WJF4</accession>
<reference evidence="4" key="2">
    <citation type="submission" date="2017-03" db="EMBL/GenBank/DDBJ databases">
        <title>Bacillus sp. V-88(T) DSM27956, whole genome shotgun sequencing project.</title>
        <authorList>
            <person name="Dastager S.G."/>
            <person name="Neurgaonkar P.S."/>
            <person name="Dharne M.S."/>
        </authorList>
    </citation>
    <scope>NUCLEOTIDE SEQUENCE [LARGE SCALE GENOMIC DNA]</scope>
    <source>
        <strain evidence="4">DSM 25145</strain>
    </source>
</reference>
<reference evidence="1" key="3">
    <citation type="submission" date="2017-03" db="EMBL/GenBank/DDBJ databases">
        <authorList>
            <person name="Dastager S.G."/>
            <person name="Neurgaonkar P.S."/>
            <person name="Dharne M.S."/>
        </authorList>
    </citation>
    <scope>NUCLEOTIDE SEQUENCE</scope>
    <source>
        <strain evidence="1">DSM 25145</strain>
    </source>
</reference>
<proteinExistence type="predicted"/>
<keyword evidence="4" id="KW-1185">Reference proteome</keyword>